<dbReference type="RefSeq" id="WP_036538384.1">
    <property type="nucleotide sequence ID" value="NZ_BMLF01000001.1"/>
</dbReference>
<dbReference type="AlphaFoldDB" id="A0A917WBH9"/>
<dbReference type="Gene3D" id="3.40.47.10">
    <property type="match status" value="1"/>
</dbReference>
<reference evidence="5" key="1">
    <citation type="journal article" date="2014" name="Int. J. Syst. Evol. Microbiol.">
        <title>Complete genome sequence of Corynebacterium casei LMG S-19264T (=DSM 44701T), isolated from a smear-ripened cheese.</title>
        <authorList>
            <consortium name="US DOE Joint Genome Institute (JGI-PGF)"/>
            <person name="Walter F."/>
            <person name="Albersmeier A."/>
            <person name="Kalinowski J."/>
            <person name="Ruckert C."/>
        </authorList>
    </citation>
    <scope>NUCLEOTIDE SEQUENCE</scope>
    <source>
        <strain evidence="5">CGMCC 1.6293</strain>
    </source>
</reference>
<reference evidence="5" key="2">
    <citation type="submission" date="2020-09" db="EMBL/GenBank/DDBJ databases">
        <authorList>
            <person name="Sun Q."/>
            <person name="Zhou Y."/>
        </authorList>
    </citation>
    <scope>NUCLEOTIDE SEQUENCE</scope>
    <source>
        <strain evidence="5">CGMCC 1.6293</strain>
    </source>
</reference>
<keyword evidence="2" id="KW-0808">Transferase</keyword>
<name>A0A917WBH9_9RHOB</name>
<dbReference type="GO" id="GO:0016746">
    <property type="term" value="F:acyltransferase activity"/>
    <property type="evidence" value="ECO:0007669"/>
    <property type="project" value="UniProtKB-KW"/>
</dbReference>
<dbReference type="Gene3D" id="2.40.50.840">
    <property type="match status" value="1"/>
</dbReference>
<evidence type="ECO:0000259" key="4">
    <source>
        <dbReference type="Pfam" id="PF18313"/>
    </source>
</evidence>
<dbReference type="InterPro" id="IPR016039">
    <property type="entry name" value="Thiolase-like"/>
</dbReference>
<dbReference type="Pfam" id="PF18313">
    <property type="entry name" value="TLP1_add_C"/>
    <property type="match status" value="1"/>
</dbReference>
<evidence type="ECO:0000313" key="5">
    <source>
        <dbReference type="EMBL" id="GGL90324.1"/>
    </source>
</evidence>
<dbReference type="InterPro" id="IPR040771">
    <property type="entry name" value="TLP1_add_C"/>
</dbReference>
<evidence type="ECO:0000256" key="2">
    <source>
        <dbReference type="ARBA" id="ARBA00022679"/>
    </source>
</evidence>
<sequence>MNNPDRIPVIVGVGQINDRREEDRAAGLDSLALMEAALRRAEADAGGAWLSALDTLSTVDQISFPDLTGIAPALADRLGASPAVAETTKMPHGDSPIRLLNRAANRIAAGEATICAIVGAEALRTAAARAAAEGKRPGDILRGSPKRRVNPYRRAFGLVAPTDMYPLYENACRHAWGQDLAAGQAETGRLWEGLSRTAAETAGAWIRDPATAEEITTPSPANRPVAHPYLKLMVANASVNQGAGFLVTSLAEARRRGIPEARLVHVGAGAAAQEPYEILDRPGFTASPSMETVLARTLDFNGMTAADLALVELYSCFPVVPKLARRSLGWPEDRPVSTFGGLTFGGAPVANYMSHAVVAMTRALRGTADRGLLYANGGIVTTNHAIVISGAPLDTALPRDPDVQAEADAKRAPAPALDEDHEGPVTVESWTVLYDRQARPSRGIVVARTPAGARTLAEVPAEDAALIATLTDGALDPVGLAGRITAADGTRRFTR</sequence>
<gene>
    <name evidence="5" type="ORF">GCM10011534_10550</name>
</gene>
<evidence type="ECO:0000256" key="3">
    <source>
        <dbReference type="ARBA" id="ARBA00023315"/>
    </source>
</evidence>
<keyword evidence="6" id="KW-1185">Reference proteome</keyword>
<protein>
    <submittedName>
        <fullName evidence="5">Acetyl-CoA acetyltransferase</fullName>
    </submittedName>
</protein>
<dbReference type="PANTHER" id="PTHR18919:SF139">
    <property type="entry name" value="THIOLASE-LIKE PROTEIN TYPE 1 ADDITIONAL C-TERMINAL DOMAIN-CONTAINING PROTEIN"/>
    <property type="match status" value="1"/>
</dbReference>
<dbReference type="EMBL" id="BMLF01000001">
    <property type="protein sequence ID" value="GGL90324.1"/>
    <property type="molecule type" value="Genomic_DNA"/>
</dbReference>
<dbReference type="Proteomes" id="UP000649829">
    <property type="component" value="Unassembled WGS sequence"/>
</dbReference>
<comment type="caution">
    <text evidence="5">The sequence shown here is derived from an EMBL/GenBank/DDBJ whole genome shotgun (WGS) entry which is preliminary data.</text>
</comment>
<accession>A0A917WBH9</accession>
<keyword evidence="3" id="KW-0012">Acyltransferase</keyword>
<dbReference type="SUPFAM" id="SSF53901">
    <property type="entry name" value="Thiolase-like"/>
    <property type="match status" value="1"/>
</dbReference>
<proteinExistence type="inferred from homology"/>
<evidence type="ECO:0000256" key="1">
    <source>
        <dbReference type="ARBA" id="ARBA00010982"/>
    </source>
</evidence>
<dbReference type="PANTHER" id="PTHR18919">
    <property type="entry name" value="ACETYL-COA C-ACYLTRANSFERASE"/>
    <property type="match status" value="1"/>
</dbReference>
<comment type="similarity">
    <text evidence="1">Belongs to the thiolase-like superfamily. Thiolase family.</text>
</comment>
<organism evidence="5 6">
    <name type="scientific">Pseudooceanicola nanhaiensis</name>
    <dbReference type="NCBI Taxonomy" id="375761"/>
    <lineage>
        <taxon>Bacteria</taxon>
        <taxon>Pseudomonadati</taxon>
        <taxon>Pseudomonadota</taxon>
        <taxon>Alphaproteobacteria</taxon>
        <taxon>Rhodobacterales</taxon>
        <taxon>Paracoccaceae</taxon>
        <taxon>Pseudooceanicola</taxon>
    </lineage>
</organism>
<evidence type="ECO:0000313" key="6">
    <source>
        <dbReference type="Proteomes" id="UP000649829"/>
    </source>
</evidence>
<feature type="domain" description="Thiolase-like protein type 1 additional C-terminal" evidence="4">
    <location>
        <begin position="403"/>
        <end position="486"/>
    </location>
</feature>